<feature type="compositionally biased region" description="Low complexity" evidence="4">
    <location>
        <begin position="204"/>
        <end position="239"/>
    </location>
</feature>
<feature type="compositionally biased region" description="Low complexity" evidence="4">
    <location>
        <begin position="592"/>
        <end position="602"/>
    </location>
</feature>
<evidence type="ECO:0000256" key="2">
    <source>
        <dbReference type="ARBA" id="ARBA00022741"/>
    </source>
</evidence>
<gene>
    <name evidence="5" type="ORF">PGLA2088_LOCUS36149</name>
</gene>
<feature type="non-terminal residue" evidence="5">
    <location>
        <position position="787"/>
    </location>
</feature>
<accession>A0A813KMK4</accession>
<sequence length="787" mass="82732">SSLWLQRKGCRTSGSTSLDKIQAAYDRKVAAGHLESDKVQRRVLEYLAASLDQAAARAEALARGHAAAVAAASAAAADAAAAAAAEAATIATTTVTTATATTATTSTSSTATPSSATTSSTASSPPATSAPAQNESSASFLVMSGARGDVESVGKHSSWGKPGWVLPKTISGAGLSMAEDHRRVAQYTKQLAAENSRKVRAQADARQAASRGGTAAEQQAVAAPATATAAPSDPQSAPAAEEKAPPKQPVIKRSVYVHGSVGTGKTMMLDLFYDQAREAGLRTVRQHFYEFMIGFHKQIHLFSGDRPVEVAANMLADDIDVLCFDEFQITDIQDATILPRLFEVLFLRGVAVVMTSNTSPQLLYTGGLNRHVHLPPFVSTVGEHCTVLGLGGPGLERVDYRRKAEAAELAEEAAAGAEGDVGTSGAYLWGAGAEERLRLRWEELRVEEGSWPEKVVELQLPMGRTFRVPAAAGKSCLLTFEELCGKDRGETTMPGGYTADRPPMAPERGTESGGIDNAISASGARGGGPSPRRRPPPATPRPGGTSIPASPRSFRPTAEVPGVQSPQSPRRLEPRAPSLPRSRPGTSRPSTAAAAKRAAAAATVPGSAGPPVTPRAARPRFHGEQGVHGTPRGMDSWTPAYSSSRGSRSSSASGRAGVEAVEDPRVGHLKASSPEKAEEDDEEEYLSEDFLRRYCNGADLSEVESLEIRVNSALQRVESLGENLPTLRCLRLSESSVLGIRELGTSLRNLEVLGLAAVVSRTSTVSRRWTSFGSSTSPSTTLPTFRS</sequence>
<proteinExistence type="inferred from homology"/>
<feature type="compositionally biased region" description="Low complexity" evidence="4">
    <location>
        <begin position="642"/>
        <end position="657"/>
    </location>
</feature>
<dbReference type="PANTHER" id="PTHR12169">
    <property type="entry name" value="ATPASE N2B"/>
    <property type="match status" value="1"/>
</dbReference>
<dbReference type="InterPro" id="IPR027417">
    <property type="entry name" value="P-loop_NTPase"/>
</dbReference>
<feature type="compositionally biased region" description="Low complexity" evidence="4">
    <location>
        <begin position="100"/>
        <end position="132"/>
    </location>
</feature>
<comment type="similarity">
    <text evidence="1">Belongs to the AFG1 ATPase family.</text>
</comment>
<dbReference type="Gene3D" id="3.40.50.300">
    <property type="entry name" value="P-loop containing nucleotide triphosphate hydrolases"/>
    <property type="match status" value="1"/>
</dbReference>
<dbReference type="NCBIfam" id="NF040713">
    <property type="entry name" value="ZapE"/>
    <property type="match status" value="1"/>
</dbReference>
<feature type="region of interest" description="Disordered" evidence="4">
    <location>
        <begin position="487"/>
        <end position="684"/>
    </location>
</feature>
<dbReference type="EMBL" id="CAJNNW010032042">
    <property type="protein sequence ID" value="CAE8710819.1"/>
    <property type="molecule type" value="Genomic_DNA"/>
</dbReference>
<name>A0A813KMK4_POLGL</name>
<organism evidence="5 6">
    <name type="scientific">Polarella glacialis</name>
    <name type="common">Dinoflagellate</name>
    <dbReference type="NCBI Taxonomy" id="89957"/>
    <lineage>
        <taxon>Eukaryota</taxon>
        <taxon>Sar</taxon>
        <taxon>Alveolata</taxon>
        <taxon>Dinophyceae</taxon>
        <taxon>Suessiales</taxon>
        <taxon>Suessiaceae</taxon>
        <taxon>Polarella</taxon>
    </lineage>
</organism>
<dbReference type="InterPro" id="IPR005654">
    <property type="entry name" value="ATPase_AFG1-like"/>
</dbReference>
<dbReference type="GO" id="GO:0005524">
    <property type="term" value="F:ATP binding"/>
    <property type="evidence" value="ECO:0007669"/>
    <property type="project" value="UniProtKB-KW"/>
</dbReference>
<keyword evidence="3" id="KW-0067">ATP-binding</keyword>
<dbReference type="Proteomes" id="UP000626109">
    <property type="component" value="Unassembled WGS sequence"/>
</dbReference>
<keyword evidence="2" id="KW-0547">Nucleotide-binding</keyword>
<feature type="region of interest" description="Disordered" evidence="4">
    <location>
        <begin position="193"/>
        <end position="247"/>
    </location>
</feature>
<comment type="caution">
    <text evidence="5">The sequence shown here is derived from an EMBL/GenBank/DDBJ whole genome shotgun (WGS) entry which is preliminary data.</text>
</comment>
<feature type="non-terminal residue" evidence="5">
    <location>
        <position position="1"/>
    </location>
</feature>
<dbReference type="GO" id="GO:0016887">
    <property type="term" value="F:ATP hydrolysis activity"/>
    <property type="evidence" value="ECO:0007669"/>
    <property type="project" value="InterPro"/>
</dbReference>
<reference evidence="5" key="1">
    <citation type="submission" date="2021-02" db="EMBL/GenBank/DDBJ databases">
        <authorList>
            <person name="Dougan E. K."/>
            <person name="Rhodes N."/>
            <person name="Thang M."/>
            <person name="Chan C."/>
        </authorList>
    </citation>
    <scope>NUCLEOTIDE SEQUENCE</scope>
</reference>
<dbReference type="SUPFAM" id="SSF52540">
    <property type="entry name" value="P-loop containing nucleoside triphosphate hydrolases"/>
    <property type="match status" value="1"/>
</dbReference>
<evidence type="ECO:0000256" key="1">
    <source>
        <dbReference type="ARBA" id="ARBA00010322"/>
    </source>
</evidence>
<dbReference type="Pfam" id="PF03969">
    <property type="entry name" value="AFG1_ATPase"/>
    <property type="match status" value="1"/>
</dbReference>
<dbReference type="GO" id="GO:0005739">
    <property type="term" value="C:mitochondrion"/>
    <property type="evidence" value="ECO:0007669"/>
    <property type="project" value="TreeGrafter"/>
</dbReference>
<dbReference type="PANTHER" id="PTHR12169:SF29">
    <property type="entry name" value="AFG1-LIKE ATPASE FAMILY PROTEIN"/>
    <property type="match status" value="1"/>
</dbReference>
<dbReference type="AlphaFoldDB" id="A0A813KMK4"/>
<evidence type="ECO:0000313" key="5">
    <source>
        <dbReference type="EMBL" id="CAE8710819.1"/>
    </source>
</evidence>
<evidence type="ECO:0000256" key="3">
    <source>
        <dbReference type="ARBA" id="ARBA00022840"/>
    </source>
</evidence>
<evidence type="ECO:0000313" key="6">
    <source>
        <dbReference type="Proteomes" id="UP000626109"/>
    </source>
</evidence>
<feature type="region of interest" description="Disordered" evidence="4">
    <location>
        <begin position="100"/>
        <end position="136"/>
    </location>
</feature>
<protein>
    <submittedName>
        <fullName evidence="5">Uncharacterized protein</fullName>
    </submittedName>
</protein>
<evidence type="ECO:0000256" key="4">
    <source>
        <dbReference type="SAM" id="MobiDB-lite"/>
    </source>
</evidence>